<evidence type="ECO:0000313" key="1">
    <source>
        <dbReference type="EMBL" id="OXS80198.1"/>
    </source>
</evidence>
<proteinExistence type="predicted"/>
<dbReference type="AlphaFoldDB" id="A0A1N6P035"/>
<gene>
    <name evidence="1" type="ORF">B1B05_01590</name>
    <name evidence="2" type="ORF">SAMN05443094_101335</name>
</gene>
<reference evidence="2 3" key="1">
    <citation type="submission" date="2017-01" db="EMBL/GenBank/DDBJ databases">
        <authorList>
            <person name="Mah S.A."/>
            <person name="Swanson W.J."/>
            <person name="Moy G.W."/>
            <person name="Vacquier V.D."/>
        </authorList>
    </citation>
    <scope>NUCLEOTIDE SEQUENCE [LARGE SCALE GENOMIC DNA]</scope>
    <source>
        <strain evidence="2 3">NIO-1016</strain>
    </source>
</reference>
<keyword evidence="4" id="KW-1185">Reference proteome</keyword>
<accession>A0A1N6P035</accession>
<sequence>MVNLQDPAFIQFCEKSSHYEVAEKVLDGSVRGLDKMALNAMLKHRSSLPETVEKILVAYFFASMGRVVYHRHDLSMLYQYWARREIRTVDQALRMAKEDIQHVLSQVKKPGM</sequence>
<reference evidence="4" key="2">
    <citation type="submission" date="2017-03" db="EMBL/GenBank/DDBJ databases">
        <title>Bacillus sp. V-88(T) DSM27956, whole genome shotgun sequencing project.</title>
        <authorList>
            <person name="Dastager S.G."/>
            <person name="Neurgaonkar P.S."/>
            <person name="Dharne M.S."/>
        </authorList>
    </citation>
    <scope>NUCLEOTIDE SEQUENCE [LARGE SCALE GENOMIC DNA]</scope>
    <source>
        <strain evidence="4">DSM 25145</strain>
    </source>
</reference>
<dbReference type="EMBL" id="MWSK01000001">
    <property type="protein sequence ID" value="OXS80198.1"/>
    <property type="molecule type" value="Genomic_DNA"/>
</dbReference>
<dbReference type="Proteomes" id="UP000215545">
    <property type="component" value="Unassembled WGS sequence"/>
</dbReference>
<protein>
    <submittedName>
        <fullName evidence="2">Uncharacterized protein</fullName>
    </submittedName>
</protein>
<evidence type="ECO:0000313" key="2">
    <source>
        <dbReference type="EMBL" id="SIP97680.1"/>
    </source>
</evidence>
<dbReference type="RefSeq" id="WP_045849493.1">
    <property type="nucleotide sequence ID" value="NZ_FTLX01000001.1"/>
</dbReference>
<name>A0A1N6P035_9BACI</name>
<evidence type="ECO:0000313" key="3">
    <source>
        <dbReference type="Proteomes" id="UP000186385"/>
    </source>
</evidence>
<evidence type="ECO:0000313" key="4">
    <source>
        <dbReference type="Proteomes" id="UP000215545"/>
    </source>
</evidence>
<dbReference type="OrthoDB" id="2921738at2"/>
<dbReference type="Proteomes" id="UP000186385">
    <property type="component" value="Unassembled WGS sequence"/>
</dbReference>
<organism evidence="2 3">
    <name type="scientific">Domibacillus enclensis</name>
    <dbReference type="NCBI Taxonomy" id="1017273"/>
    <lineage>
        <taxon>Bacteria</taxon>
        <taxon>Bacillati</taxon>
        <taxon>Bacillota</taxon>
        <taxon>Bacilli</taxon>
        <taxon>Bacillales</taxon>
        <taxon>Bacillaceae</taxon>
        <taxon>Domibacillus</taxon>
    </lineage>
</organism>
<reference evidence="1" key="3">
    <citation type="submission" date="2017-03" db="EMBL/GenBank/DDBJ databases">
        <authorList>
            <person name="Dastager S.G."/>
            <person name="Neurgaonkar P.S."/>
            <person name="Dharne M.S."/>
        </authorList>
    </citation>
    <scope>NUCLEOTIDE SEQUENCE</scope>
    <source>
        <strain evidence="1">DSM 25145</strain>
    </source>
</reference>
<dbReference type="EMBL" id="FTLX01000001">
    <property type="protein sequence ID" value="SIP97680.1"/>
    <property type="molecule type" value="Genomic_DNA"/>
</dbReference>